<keyword evidence="16" id="KW-1185">Reference proteome</keyword>
<dbReference type="GO" id="GO:0005886">
    <property type="term" value="C:plasma membrane"/>
    <property type="evidence" value="ECO:0007669"/>
    <property type="project" value="TreeGrafter"/>
</dbReference>
<keyword evidence="6 12" id="KW-0812">Transmembrane</keyword>
<dbReference type="SMART" id="SM00388">
    <property type="entry name" value="HisKA"/>
    <property type="match status" value="1"/>
</dbReference>
<feature type="coiled-coil region" evidence="11">
    <location>
        <begin position="225"/>
        <end position="252"/>
    </location>
</feature>
<dbReference type="OrthoDB" id="112712at2"/>
<evidence type="ECO:0000259" key="14">
    <source>
        <dbReference type="PROSITE" id="PS50885"/>
    </source>
</evidence>
<dbReference type="Pfam" id="PF00672">
    <property type="entry name" value="HAMP"/>
    <property type="match status" value="1"/>
</dbReference>
<dbReference type="SUPFAM" id="SSF47384">
    <property type="entry name" value="Homodimeric domain of signal transducing histidine kinase"/>
    <property type="match status" value="1"/>
</dbReference>
<evidence type="ECO:0000256" key="9">
    <source>
        <dbReference type="ARBA" id="ARBA00023012"/>
    </source>
</evidence>
<sequence>MPIRWRLTLWYTGILLAVLVVLGSAVYFLLERSLMAEIDRYLEAKATEVVKSTKVVGTLPFFLRQVVLPDVEVFAAPDVYLQVVALKGEIAVRSKNLGNYSLPVDEKAVQEMLKKGTAFQTFSVGEEKFKMILKPLIVEREIVGFLQVARPLKSLTLALGRLKNILVFGGFISVLLALALGWFMSGKALSPIGHLTREAKTIGENRAFHSRVKYVGPRDELGELALTFNKMLENLEEAYRLLEESLQTQKRFVADASHELRTPLTSIQGNVDFLLQLSHESPELQKEVLLDISAETKRLSRLVKDLLTLARADSGLSLNLQEMELKPVLEEVTRQARFLGKNHHFRIEMEEAGDVVLKADVDYFKQLLFIFLDNAFKYTQPGKNVTLIVKRQEDRVELLFADEGPGIPQEDLPHIFDRFYRAGKARSGGGTGLGLAIARWIAVEHGAEISVESTVGQGSIFRISFPIFRKSNTAVGRKV</sequence>
<comment type="catalytic activity">
    <reaction evidence="1">
        <text>ATP + protein L-histidine = ADP + protein N-phospho-L-histidine.</text>
        <dbReference type="EC" id="2.7.13.3"/>
    </reaction>
</comment>
<dbReference type="CDD" id="cd00075">
    <property type="entry name" value="HATPase"/>
    <property type="match status" value="1"/>
</dbReference>
<accession>A0A7G6DYL5</accession>
<dbReference type="Gene3D" id="1.10.287.130">
    <property type="match status" value="1"/>
</dbReference>
<dbReference type="PANTHER" id="PTHR45436:SF5">
    <property type="entry name" value="SENSOR HISTIDINE KINASE TRCS"/>
    <property type="match status" value="1"/>
</dbReference>
<keyword evidence="7" id="KW-0418">Kinase</keyword>
<evidence type="ECO:0000313" key="16">
    <source>
        <dbReference type="Proteomes" id="UP000515847"/>
    </source>
</evidence>
<protein>
    <recommendedName>
        <fullName evidence="3">histidine kinase</fullName>
        <ecNumber evidence="3">2.7.13.3</ecNumber>
    </recommendedName>
</protein>
<evidence type="ECO:0000256" key="7">
    <source>
        <dbReference type="ARBA" id="ARBA00022777"/>
    </source>
</evidence>
<evidence type="ECO:0000256" key="12">
    <source>
        <dbReference type="SAM" id="Phobius"/>
    </source>
</evidence>
<keyword evidence="4" id="KW-0597">Phosphoprotein</keyword>
<evidence type="ECO:0000313" key="15">
    <source>
        <dbReference type="EMBL" id="QNB44919.1"/>
    </source>
</evidence>
<evidence type="ECO:0000259" key="13">
    <source>
        <dbReference type="PROSITE" id="PS50109"/>
    </source>
</evidence>
<keyword evidence="10 12" id="KW-0472">Membrane</keyword>
<feature type="domain" description="Histidine kinase" evidence="13">
    <location>
        <begin position="255"/>
        <end position="469"/>
    </location>
</feature>
<evidence type="ECO:0000256" key="11">
    <source>
        <dbReference type="SAM" id="Coils"/>
    </source>
</evidence>
<reference evidence="15 16" key="1">
    <citation type="journal article" date="2019" name="Front. Microbiol.">
        <title>Thermoanaerosceptrum fracticalcis gen. nov. sp. nov., a Novel Fumarate-Fermenting Microorganism From a Deep Fractured Carbonate Aquifer of the US Great Basin.</title>
        <authorList>
            <person name="Hamilton-Brehm S.D."/>
            <person name="Stewart L.E."/>
            <person name="Zavarin M."/>
            <person name="Caldwell M."/>
            <person name="Lawson P.A."/>
            <person name="Onstott T.C."/>
            <person name="Grzymski J."/>
            <person name="Neveux I."/>
            <person name="Lollar B.S."/>
            <person name="Russell C.E."/>
            <person name="Moser D.P."/>
        </authorList>
    </citation>
    <scope>NUCLEOTIDE SEQUENCE [LARGE SCALE GENOMIC DNA]</scope>
    <source>
        <strain evidence="15 16">DRI-13</strain>
    </source>
</reference>
<organism evidence="15 16">
    <name type="scientific">Thermanaerosceptrum fracticalcis</name>
    <dbReference type="NCBI Taxonomy" id="1712410"/>
    <lineage>
        <taxon>Bacteria</taxon>
        <taxon>Bacillati</taxon>
        <taxon>Bacillota</taxon>
        <taxon>Clostridia</taxon>
        <taxon>Eubacteriales</taxon>
        <taxon>Peptococcaceae</taxon>
        <taxon>Thermanaerosceptrum</taxon>
    </lineage>
</organism>
<dbReference type="InterPro" id="IPR050428">
    <property type="entry name" value="TCS_sensor_his_kinase"/>
</dbReference>
<dbReference type="SUPFAM" id="SSF158472">
    <property type="entry name" value="HAMP domain-like"/>
    <property type="match status" value="1"/>
</dbReference>
<dbReference type="SMART" id="SM00387">
    <property type="entry name" value="HATPase_c"/>
    <property type="match status" value="1"/>
</dbReference>
<evidence type="ECO:0000256" key="5">
    <source>
        <dbReference type="ARBA" id="ARBA00022679"/>
    </source>
</evidence>
<comment type="subcellular location">
    <subcellularLocation>
        <location evidence="2">Membrane</location>
    </subcellularLocation>
</comment>
<feature type="domain" description="HAMP" evidence="14">
    <location>
        <begin position="186"/>
        <end position="240"/>
    </location>
</feature>
<dbReference type="InterPro" id="IPR003660">
    <property type="entry name" value="HAMP_dom"/>
</dbReference>
<dbReference type="KEGG" id="tfr:BR63_00390"/>
<dbReference type="SMART" id="SM00304">
    <property type="entry name" value="HAMP"/>
    <property type="match status" value="1"/>
</dbReference>
<dbReference type="InterPro" id="IPR036097">
    <property type="entry name" value="HisK_dim/P_sf"/>
</dbReference>
<evidence type="ECO:0000256" key="3">
    <source>
        <dbReference type="ARBA" id="ARBA00012438"/>
    </source>
</evidence>
<dbReference type="GO" id="GO:0000155">
    <property type="term" value="F:phosphorelay sensor kinase activity"/>
    <property type="evidence" value="ECO:0007669"/>
    <property type="project" value="InterPro"/>
</dbReference>
<dbReference type="Pfam" id="PF00512">
    <property type="entry name" value="HisKA"/>
    <property type="match status" value="1"/>
</dbReference>
<dbReference type="SUPFAM" id="SSF55874">
    <property type="entry name" value="ATPase domain of HSP90 chaperone/DNA topoisomerase II/histidine kinase"/>
    <property type="match status" value="1"/>
</dbReference>
<dbReference type="RefSeq" id="WP_034424552.1">
    <property type="nucleotide sequence ID" value="NZ_CP045798.1"/>
</dbReference>
<evidence type="ECO:0000256" key="2">
    <source>
        <dbReference type="ARBA" id="ARBA00004370"/>
    </source>
</evidence>
<feature type="transmembrane region" description="Helical" evidence="12">
    <location>
        <begin position="12"/>
        <end position="30"/>
    </location>
</feature>
<dbReference type="Gene3D" id="6.10.340.10">
    <property type="match status" value="1"/>
</dbReference>
<dbReference type="PRINTS" id="PR00344">
    <property type="entry name" value="BCTRLSENSOR"/>
</dbReference>
<dbReference type="InterPro" id="IPR036890">
    <property type="entry name" value="HATPase_C_sf"/>
</dbReference>
<dbReference type="Gene3D" id="3.30.565.10">
    <property type="entry name" value="Histidine kinase-like ATPase, C-terminal domain"/>
    <property type="match status" value="1"/>
</dbReference>
<dbReference type="FunFam" id="1.10.287.130:FF:000001">
    <property type="entry name" value="Two-component sensor histidine kinase"/>
    <property type="match status" value="1"/>
</dbReference>
<gene>
    <name evidence="15" type="ORF">BR63_00390</name>
</gene>
<dbReference type="InterPro" id="IPR003594">
    <property type="entry name" value="HATPase_dom"/>
</dbReference>
<evidence type="ECO:0000256" key="4">
    <source>
        <dbReference type="ARBA" id="ARBA00022553"/>
    </source>
</evidence>
<feature type="transmembrane region" description="Helical" evidence="12">
    <location>
        <begin position="165"/>
        <end position="184"/>
    </location>
</feature>
<dbReference type="CDD" id="cd06225">
    <property type="entry name" value="HAMP"/>
    <property type="match status" value="1"/>
</dbReference>
<keyword evidence="5" id="KW-0808">Transferase</keyword>
<keyword evidence="8 12" id="KW-1133">Transmembrane helix</keyword>
<dbReference type="PROSITE" id="PS50885">
    <property type="entry name" value="HAMP"/>
    <property type="match status" value="1"/>
</dbReference>
<dbReference type="FunFam" id="3.30.565.10:FF:000006">
    <property type="entry name" value="Sensor histidine kinase WalK"/>
    <property type="match status" value="1"/>
</dbReference>
<name>A0A7G6DYL5_THEFR</name>
<dbReference type="AlphaFoldDB" id="A0A7G6DYL5"/>
<keyword evidence="11" id="KW-0175">Coiled coil</keyword>
<dbReference type="InterPro" id="IPR004358">
    <property type="entry name" value="Sig_transdc_His_kin-like_C"/>
</dbReference>
<dbReference type="InterPro" id="IPR005467">
    <property type="entry name" value="His_kinase_dom"/>
</dbReference>
<dbReference type="Pfam" id="PF02518">
    <property type="entry name" value="HATPase_c"/>
    <property type="match status" value="1"/>
</dbReference>
<dbReference type="PROSITE" id="PS50109">
    <property type="entry name" value="HIS_KIN"/>
    <property type="match status" value="1"/>
</dbReference>
<proteinExistence type="predicted"/>
<evidence type="ECO:0000256" key="10">
    <source>
        <dbReference type="ARBA" id="ARBA00023136"/>
    </source>
</evidence>
<dbReference type="Proteomes" id="UP000515847">
    <property type="component" value="Chromosome"/>
</dbReference>
<evidence type="ECO:0000256" key="8">
    <source>
        <dbReference type="ARBA" id="ARBA00022989"/>
    </source>
</evidence>
<dbReference type="EC" id="2.7.13.3" evidence="3"/>
<evidence type="ECO:0000256" key="1">
    <source>
        <dbReference type="ARBA" id="ARBA00000085"/>
    </source>
</evidence>
<evidence type="ECO:0000256" key="6">
    <source>
        <dbReference type="ARBA" id="ARBA00022692"/>
    </source>
</evidence>
<dbReference type="PANTHER" id="PTHR45436">
    <property type="entry name" value="SENSOR HISTIDINE KINASE YKOH"/>
    <property type="match status" value="1"/>
</dbReference>
<dbReference type="EMBL" id="CP045798">
    <property type="protein sequence ID" value="QNB44919.1"/>
    <property type="molecule type" value="Genomic_DNA"/>
</dbReference>
<dbReference type="CDD" id="cd00082">
    <property type="entry name" value="HisKA"/>
    <property type="match status" value="1"/>
</dbReference>
<dbReference type="InterPro" id="IPR003661">
    <property type="entry name" value="HisK_dim/P_dom"/>
</dbReference>
<keyword evidence="9" id="KW-0902">Two-component regulatory system</keyword>